<feature type="region of interest" description="C-terminal hotdog fold" evidence="4">
    <location>
        <begin position="1434"/>
        <end position="1560"/>
    </location>
</feature>
<dbReference type="InterPro" id="IPR014030">
    <property type="entry name" value="Ketoacyl_synth_N"/>
</dbReference>
<dbReference type="Pfam" id="PF00109">
    <property type="entry name" value="ketoacyl-synt"/>
    <property type="match status" value="1"/>
</dbReference>
<dbReference type="InterPro" id="IPR050091">
    <property type="entry name" value="PKS_NRPS_Biosynth_Enz"/>
</dbReference>
<dbReference type="InterPro" id="IPR042104">
    <property type="entry name" value="PKS_dehydratase_sf"/>
</dbReference>
<evidence type="ECO:0000256" key="1">
    <source>
        <dbReference type="ARBA" id="ARBA00022450"/>
    </source>
</evidence>
<proteinExistence type="predicted"/>
<dbReference type="CDD" id="cd00833">
    <property type="entry name" value="PKS"/>
    <property type="match status" value="1"/>
</dbReference>
<dbReference type="PROSITE" id="PS00606">
    <property type="entry name" value="KS3_1"/>
    <property type="match status" value="1"/>
</dbReference>
<dbReference type="InterPro" id="IPR014043">
    <property type="entry name" value="Acyl_transferase_dom"/>
</dbReference>
<dbReference type="Pfam" id="PF16073">
    <property type="entry name" value="SAT"/>
    <property type="match status" value="1"/>
</dbReference>
<dbReference type="PROSITE" id="PS52004">
    <property type="entry name" value="KS3_2"/>
    <property type="match status" value="1"/>
</dbReference>
<name>A0A2C5XWN1_9HYPO</name>
<dbReference type="Pfam" id="PF02801">
    <property type="entry name" value="Ketoacyl-synt_C"/>
    <property type="match status" value="1"/>
</dbReference>
<feature type="active site" description="Proton donor; for dehydratase activity" evidence="4">
    <location>
        <position position="1496"/>
    </location>
</feature>
<evidence type="ECO:0000259" key="5">
    <source>
        <dbReference type="PROSITE" id="PS52004"/>
    </source>
</evidence>
<organism evidence="7 8">
    <name type="scientific">Ophiocordyceps australis</name>
    <dbReference type="NCBI Taxonomy" id="1399860"/>
    <lineage>
        <taxon>Eukaryota</taxon>
        <taxon>Fungi</taxon>
        <taxon>Dikarya</taxon>
        <taxon>Ascomycota</taxon>
        <taxon>Pezizomycotina</taxon>
        <taxon>Sordariomycetes</taxon>
        <taxon>Hypocreomycetidae</taxon>
        <taxon>Hypocreales</taxon>
        <taxon>Ophiocordycipitaceae</taxon>
        <taxon>Ophiocordyceps</taxon>
    </lineage>
</organism>
<dbReference type="SMART" id="SM00825">
    <property type="entry name" value="PKS_KS"/>
    <property type="match status" value="1"/>
</dbReference>
<comment type="caution">
    <text evidence="7">The sequence shown here is derived from an EMBL/GenBank/DDBJ whole genome shotgun (WGS) entry which is preliminary data.</text>
</comment>
<evidence type="ECO:0008006" key="9">
    <source>
        <dbReference type="Google" id="ProtNLM"/>
    </source>
</evidence>
<dbReference type="PANTHER" id="PTHR43775:SF45">
    <property type="entry name" value="CONIDIAL PIGMENT POLYKETIDE SYNTHASE ALB1"/>
    <property type="match status" value="1"/>
</dbReference>
<dbReference type="InterPro" id="IPR016039">
    <property type="entry name" value="Thiolase-like"/>
</dbReference>
<feature type="active site" description="Proton acceptor; for dehydratase activity" evidence="4">
    <location>
        <position position="1303"/>
    </location>
</feature>
<dbReference type="GO" id="GO:0006633">
    <property type="term" value="P:fatty acid biosynthetic process"/>
    <property type="evidence" value="ECO:0007669"/>
    <property type="project" value="InterPro"/>
</dbReference>
<dbReference type="InterPro" id="IPR001227">
    <property type="entry name" value="Ac_transferase_dom_sf"/>
</dbReference>
<dbReference type="STRING" id="1399860.A0A2C5XWN1"/>
<feature type="domain" description="Ketosynthase family 3 (KS3)" evidence="5">
    <location>
        <begin position="367"/>
        <end position="798"/>
    </location>
</feature>
<reference evidence="7 8" key="1">
    <citation type="submission" date="2017-06" db="EMBL/GenBank/DDBJ databases">
        <title>Ant-infecting Ophiocordyceps genomes reveal a high diversity of potential behavioral manipulation genes and a possible major role for enterotoxins.</title>
        <authorList>
            <person name="De Bekker C."/>
            <person name="Evans H.C."/>
            <person name="Brachmann A."/>
            <person name="Hughes D.P."/>
        </authorList>
    </citation>
    <scope>NUCLEOTIDE SEQUENCE [LARGE SCALE GENOMIC DNA]</scope>
    <source>
        <strain evidence="7 8">Map64</strain>
    </source>
</reference>
<dbReference type="InterPro" id="IPR014031">
    <property type="entry name" value="Ketoacyl_synth_C"/>
</dbReference>
<dbReference type="InterPro" id="IPR030918">
    <property type="entry name" value="PT_fungal_PKS"/>
</dbReference>
<dbReference type="Pfam" id="PF00698">
    <property type="entry name" value="Acyl_transf_1"/>
    <property type="match status" value="1"/>
</dbReference>
<dbReference type="OrthoDB" id="329835at2759"/>
<dbReference type="InterPro" id="IPR049900">
    <property type="entry name" value="PKS_mFAS_DH"/>
</dbReference>
<dbReference type="EMBL" id="NJET01000200">
    <property type="protein sequence ID" value="PHH59520.1"/>
    <property type="molecule type" value="Genomic_DNA"/>
</dbReference>
<dbReference type="GO" id="GO:0004312">
    <property type="term" value="F:fatty acid synthase activity"/>
    <property type="evidence" value="ECO:0007669"/>
    <property type="project" value="TreeGrafter"/>
</dbReference>
<dbReference type="SUPFAM" id="SSF52151">
    <property type="entry name" value="FabD/lysophospholipase-like"/>
    <property type="match status" value="1"/>
</dbReference>
<dbReference type="Pfam" id="PF14765">
    <property type="entry name" value="PS-DH"/>
    <property type="match status" value="1"/>
</dbReference>
<dbReference type="PANTHER" id="PTHR43775">
    <property type="entry name" value="FATTY ACID SYNTHASE"/>
    <property type="match status" value="1"/>
</dbReference>
<evidence type="ECO:0000313" key="8">
    <source>
        <dbReference type="Proteomes" id="UP000226192"/>
    </source>
</evidence>
<evidence type="ECO:0000313" key="7">
    <source>
        <dbReference type="EMBL" id="PHH59520.1"/>
    </source>
</evidence>
<keyword evidence="1" id="KW-0596">Phosphopantetheine</keyword>
<dbReference type="Gene3D" id="3.30.70.3290">
    <property type="match status" value="1"/>
</dbReference>
<dbReference type="InterPro" id="IPR016035">
    <property type="entry name" value="Acyl_Trfase/lysoPLipase"/>
</dbReference>
<dbReference type="Gene3D" id="3.40.366.10">
    <property type="entry name" value="Malonyl-Coenzyme A Acyl Carrier Protein, domain 2"/>
    <property type="match status" value="2"/>
</dbReference>
<dbReference type="GO" id="GO:0004315">
    <property type="term" value="F:3-oxoacyl-[acyl-carrier-protein] synthase activity"/>
    <property type="evidence" value="ECO:0007669"/>
    <property type="project" value="InterPro"/>
</dbReference>
<dbReference type="InterPro" id="IPR016036">
    <property type="entry name" value="Malonyl_transacylase_ACP-bd"/>
</dbReference>
<dbReference type="NCBIfam" id="TIGR04532">
    <property type="entry name" value="PT_fungal_PKS"/>
    <property type="match status" value="1"/>
</dbReference>
<keyword evidence="8" id="KW-1185">Reference proteome</keyword>
<sequence>MEVQNSMELLAFGDLTAKFDDELHELLHARESEALLSFFERVSFSLRHEVAQQPSDMQEWFPRFTTLLDLESKRGKALGAPVLQFCLMTACQVAKFIRYAEGRRFPSGQDTYLLGVCAGSFAACAISVSQTVHEVVLAGVEATRIAFRTALCSFVQGKTMTTGGNGPWSAVVARDGGVEKLVQDYCQDQHSHSRLSAPYISAVAPNNITVSGAPEVLDDFVTSNGLKHHWLGIESPFHARHVFDEEHVDWVMAQFPEVEVWLRKPMMAIFSGSRGKKMMAADFCGLLRWAVSDVLRQVVEWKDIIGTISASLSAQQAAVCTITPFFCNAAPLLLSQLAQESKGLKTMQSAGLPASQGAARPTGRFADSKIAIVGYSGRFPEAGSAEELWQVLEGGRDVHREIPEDRFKWQRYYSATGKQRNTSKVKHGCFIEEPGLFDTRFFNMSPREADNTDPAHRLALMATYEAMEMAGMVPNRTPSTQQERVGVFFGVTSDDWREANSSQDIDTYFIPGGVRAFMPGRISYFFRFSGPSLCIDTACSSSFAAVQAACGYLLRGECDTAVAGGTNILTNPDIFTGLDRGHFLAGTGNCKTFDDSASGYCRGEAVGAVILKRLEDAVADGDPIAGVIGGAHTNHCGQSESITRPHEGDQVAVFERVLRYGDVDGGEISYVEMHGTGTQAGDATEMGSVLRVFAGEGKRKQMLHVGSAKANVGHSESASGVVSLIKVLLMMKKSQIPPHCGITTRLNRSYPADLAQRKVAIAARTTEWRREDSAGEKRRAFINNFSAAGGNTALLLEDGPAEQQTDAQAARSVYTVAISAKSATALAANVAGLAAFVEARPDTPLDALAYTTTARRLHHSHRLAFSGDSTAAIAAQLRDAPAGLGPRGRAPRIAYLFSGQGALYTQLGRELYERVPRFRDDVVRFNRMAQQLGFAAFVPLIDGTASRLDDAPLCAHHLALLCVQMALSQLWASWRVRPSVVVGHSLGEYAALHAAGVVSASDAIFLVGRRATLLEQHCTRGSHAMLAVKAPAEAVRPLLAQTACEVACINQPAETVVGGGRQAIDEVARRARQLGHEAVVLAMPFAFHTSQVDAMLPDFEAAACSVHFEAPQVPLLSPLLARAVGREPVFDASYLARACRGTVHLSAALEHARACAMVDGDTLWLEMGSHALCSPMVKATLGPDTLALASLHKATPPERTMASALEALYVRGVDIDWDSHARAHGGPCQVLQLPAYHWDLSRHWIDYRNDFLLTKGRCESAALPSLSPSVQRVLEHKPAPDTATMLVESDIFDPRLAPVLQGHLVNGAALCPSSLYADIALTVAKAMVQDDNNNNNNNNNKPAGLDVCNIKIDRPLIAAKGHTSHLIRASATAHWASGFITMSIYSVDSDGKPTVSHASLKVGLVANAALWLDEWKPMAYLIHARIAALEAAVAHGNCHKMKRSMVYKLFGSIVDYSPEYQGMQHVILDSDELEATAQVSFRVGPEGFVMNPRWIDSLGHLAGFIMNGNEKLPSHKHVFVNHGWDRLRFGEEPVEGKLYTTYNKMQRVHASLYAGDTYWL</sequence>
<evidence type="ECO:0000259" key="6">
    <source>
        <dbReference type="PROSITE" id="PS52019"/>
    </source>
</evidence>
<feature type="domain" description="PKS/mFAS DH" evidence="6">
    <location>
        <begin position="1271"/>
        <end position="1560"/>
    </location>
</feature>
<dbReference type="SUPFAM" id="SSF55048">
    <property type="entry name" value="Probable ACP-binding domain of malonyl-CoA ACP transacylase"/>
    <property type="match status" value="1"/>
</dbReference>
<dbReference type="InterPro" id="IPR018201">
    <property type="entry name" value="Ketoacyl_synth_AS"/>
</dbReference>
<keyword evidence="3" id="KW-0808">Transferase</keyword>
<dbReference type="PROSITE" id="PS52019">
    <property type="entry name" value="PKS_MFAS_DH"/>
    <property type="match status" value="1"/>
</dbReference>
<accession>A0A2C5XWN1</accession>
<evidence type="ECO:0000256" key="2">
    <source>
        <dbReference type="ARBA" id="ARBA00022553"/>
    </source>
</evidence>
<evidence type="ECO:0000256" key="3">
    <source>
        <dbReference type="ARBA" id="ARBA00022679"/>
    </source>
</evidence>
<dbReference type="InterPro" id="IPR020841">
    <property type="entry name" value="PKS_Beta-ketoAc_synthase_dom"/>
</dbReference>
<dbReference type="GO" id="GO:0044550">
    <property type="term" value="P:secondary metabolite biosynthetic process"/>
    <property type="evidence" value="ECO:0007669"/>
    <property type="project" value="TreeGrafter"/>
</dbReference>
<dbReference type="InterPro" id="IPR049551">
    <property type="entry name" value="PKS_DH_C"/>
</dbReference>
<protein>
    <recommendedName>
        <fullName evidence="9">Carrier domain-containing protein</fullName>
    </recommendedName>
</protein>
<feature type="region of interest" description="N-terminal hotdog fold" evidence="4">
    <location>
        <begin position="1271"/>
        <end position="1409"/>
    </location>
</feature>
<dbReference type="SMART" id="SM00827">
    <property type="entry name" value="PKS_AT"/>
    <property type="match status" value="1"/>
</dbReference>
<dbReference type="Proteomes" id="UP000226192">
    <property type="component" value="Unassembled WGS sequence"/>
</dbReference>
<dbReference type="Pfam" id="PF22621">
    <property type="entry name" value="CurL-like_PKS_C"/>
    <property type="match status" value="1"/>
</dbReference>
<keyword evidence="2" id="KW-0597">Phosphoprotein</keyword>
<gene>
    <name evidence="7" type="ORF">CDD81_3135</name>
</gene>
<dbReference type="Gene3D" id="3.40.47.10">
    <property type="match status" value="1"/>
</dbReference>
<evidence type="ECO:0000256" key="4">
    <source>
        <dbReference type="PROSITE-ProRule" id="PRU01363"/>
    </source>
</evidence>
<dbReference type="SUPFAM" id="SSF53901">
    <property type="entry name" value="Thiolase-like"/>
    <property type="match status" value="1"/>
</dbReference>
<dbReference type="InterPro" id="IPR032088">
    <property type="entry name" value="SAT"/>
</dbReference>
<dbReference type="Gene3D" id="3.10.129.110">
    <property type="entry name" value="Polyketide synthase dehydratase"/>
    <property type="match status" value="1"/>
</dbReference>